<organism evidence="1 2">
    <name type="scientific">Marinoscillum luteum</name>
    <dbReference type="NCBI Taxonomy" id="861051"/>
    <lineage>
        <taxon>Bacteria</taxon>
        <taxon>Pseudomonadati</taxon>
        <taxon>Bacteroidota</taxon>
        <taxon>Cytophagia</taxon>
        <taxon>Cytophagales</taxon>
        <taxon>Reichenbachiellaceae</taxon>
        <taxon>Marinoscillum</taxon>
    </lineage>
</organism>
<name>A0ABW7NA64_9BACT</name>
<protein>
    <submittedName>
        <fullName evidence="1">Uncharacterized protein</fullName>
    </submittedName>
</protein>
<reference evidence="1 2" key="1">
    <citation type="journal article" date="2013" name="Int. J. Syst. Evol. Microbiol.">
        <title>Marinoscillum luteum sp. nov., isolated from marine sediment.</title>
        <authorList>
            <person name="Cha I.T."/>
            <person name="Park S.J."/>
            <person name="Kim S.J."/>
            <person name="Kim J.G."/>
            <person name="Jung M.Y."/>
            <person name="Shin K.S."/>
            <person name="Kwon K.K."/>
            <person name="Yang S.H."/>
            <person name="Seo Y.S."/>
            <person name="Rhee S.K."/>
        </authorList>
    </citation>
    <scope>NUCLEOTIDE SEQUENCE [LARGE SCALE GENOMIC DNA]</scope>
    <source>
        <strain evidence="1 2">KCTC 23939</strain>
    </source>
</reference>
<dbReference type="RefSeq" id="WP_395417196.1">
    <property type="nucleotide sequence ID" value="NZ_JBIPKE010000015.1"/>
</dbReference>
<evidence type="ECO:0000313" key="2">
    <source>
        <dbReference type="Proteomes" id="UP001610063"/>
    </source>
</evidence>
<proteinExistence type="predicted"/>
<keyword evidence="2" id="KW-1185">Reference proteome</keyword>
<evidence type="ECO:0000313" key="1">
    <source>
        <dbReference type="EMBL" id="MFH6983649.1"/>
    </source>
</evidence>
<dbReference type="EMBL" id="JBIPKE010000015">
    <property type="protein sequence ID" value="MFH6983649.1"/>
    <property type="molecule type" value="Genomic_DNA"/>
</dbReference>
<dbReference type="Proteomes" id="UP001610063">
    <property type="component" value="Unassembled WGS sequence"/>
</dbReference>
<sequence length="344" mass="40293">MVTIGEIIEKLKVEIFPNPVDKLEKICHEREHGIKTYLDICGSIFNDHVQFKLNHEGSVSYWRNARIEQNVKKIGDYVELLVQELDKDRIIGHCKHHDRFLFSPFDPDIIFIIFYSFHGSLVADSLWSGDITVDEAMKMSAGKLDLDTLGKHLPNKVKRTNDEVIPYFKNSIYERHNAALKEVLICHKKKLNKACNLLLMTTIEGIVRDLASFLNKKQELHLDLNDPKFNSLDSLLRKGEWKDDFEISKTELEIITQEKEPHLLNHSIPMDFQKIGMIGKDKIKVNLKTRLDFLRRRFKEDRDMILHGQMSDYSSNWHLFINFSALLEVFRVIQHYDKLYGNGR</sequence>
<comment type="caution">
    <text evidence="1">The sequence shown here is derived from an EMBL/GenBank/DDBJ whole genome shotgun (WGS) entry which is preliminary data.</text>
</comment>
<accession>A0ABW7NA64</accession>
<gene>
    <name evidence="1" type="ORF">ACHKAR_09375</name>
</gene>